<evidence type="ECO:0000313" key="3">
    <source>
        <dbReference type="EMBL" id="KAH9831021.1"/>
    </source>
</evidence>
<comment type="caution">
    <text evidence="3">The sequence shown here is derived from an EMBL/GenBank/DDBJ whole genome shotgun (WGS) entry which is preliminary data.</text>
</comment>
<feature type="region of interest" description="Disordered" evidence="1">
    <location>
        <begin position="145"/>
        <end position="181"/>
    </location>
</feature>
<evidence type="ECO:0000256" key="1">
    <source>
        <dbReference type="SAM" id="MobiDB-lite"/>
    </source>
</evidence>
<evidence type="ECO:0000313" key="4">
    <source>
        <dbReference type="Proteomes" id="UP000814176"/>
    </source>
</evidence>
<keyword evidence="4" id="KW-1185">Reference proteome</keyword>
<sequence>MAGRSPHNQRGLRCPRWHRNCEGTFAEGARPATPAAMQFRQVVLLAAFLVPFASCAVIGNITAPTTGVYGSSVTAARLNLLTICHYLSMVLVEGRGCRGREGLGCYVENVENVAEKGGCIGSHGLGCNVGNVENVDPGLETAVERRGGGESWLNTDTELESRGGRKPPSRRAIAKSDAITV</sequence>
<keyword evidence="2" id="KW-0472">Membrane</keyword>
<dbReference type="RefSeq" id="XP_047774268.1">
    <property type="nucleotide sequence ID" value="XM_047917778.1"/>
</dbReference>
<evidence type="ECO:0000256" key="2">
    <source>
        <dbReference type="SAM" id="Phobius"/>
    </source>
</evidence>
<gene>
    <name evidence="3" type="ORF">C8Q71DRAFT_318320</name>
</gene>
<organism evidence="3 4">
    <name type="scientific">Rhodofomes roseus</name>
    <dbReference type="NCBI Taxonomy" id="34475"/>
    <lineage>
        <taxon>Eukaryota</taxon>
        <taxon>Fungi</taxon>
        <taxon>Dikarya</taxon>
        <taxon>Basidiomycota</taxon>
        <taxon>Agaricomycotina</taxon>
        <taxon>Agaricomycetes</taxon>
        <taxon>Polyporales</taxon>
        <taxon>Rhodofomes</taxon>
    </lineage>
</organism>
<reference evidence="3 4" key="1">
    <citation type="journal article" date="2021" name="Environ. Microbiol.">
        <title>Gene family expansions and transcriptome signatures uncover fungal adaptations to wood decay.</title>
        <authorList>
            <person name="Hage H."/>
            <person name="Miyauchi S."/>
            <person name="Viragh M."/>
            <person name="Drula E."/>
            <person name="Min B."/>
            <person name="Chaduli D."/>
            <person name="Navarro D."/>
            <person name="Favel A."/>
            <person name="Norest M."/>
            <person name="Lesage-Meessen L."/>
            <person name="Balint B."/>
            <person name="Merenyi Z."/>
            <person name="de Eugenio L."/>
            <person name="Morin E."/>
            <person name="Martinez A.T."/>
            <person name="Baldrian P."/>
            <person name="Stursova M."/>
            <person name="Martinez M.J."/>
            <person name="Novotny C."/>
            <person name="Magnuson J.K."/>
            <person name="Spatafora J.W."/>
            <person name="Maurice S."/>
            <person name="Pangilinan J."/>
            <person name="Andreopoulos W."/>
            <person name="LaButti K."/>
            <person name="Hundley H."/>
            <person name="Na H."/>
            <person name="Kuo A."/>
            <person name="Barry K."/>
            <person name="Lipzen A."/>
            <person name="Henrissat B."/>
            <person name="Riley R."/>
            <person name="Ahrendt S."/>
            <person name="Nagy L.G."/>
            <person name="Grigoriev I.V."/>
            <person name="Martin F."/>
            <person name="Rosso M.N."/>
        </authorList>
    </citation>
    <scope>NUCLEOTIDE SEQUENCE [LARGE SCALE GENOMIC DNA]</scope>
    <source>
        <strain evidence="3 4">CIRM-BRFM 1785</strain>
    </source>
</reference>
<name>A0ABQ8K3A3_9APHY</name>
<protein>
    <submittedName>
        <fullName evidence="3">Uncharacterized protein</fullName>
    </submittedName>
</protein>
<accession>A0ABQ8K3A3</accession>
<feature type="transmembrane region" description="Helical" evidence="2">
    <location>
        <begin position="42"/>
        <end position="63"/>
    </location>
</feature>
<feature type="compositionally biased region" description="Basic residues" evidence="1">
    <location>
        <begin position="164"/>
        <end position="173"/>
    </location>
</feature>
<keyword evidence="2" id="KW-1133">Transmembrane helix</keyword>
<keyword evidence="2" id="KW-0812">Transmembrane</keyword>
<dbReference type="Proteomes" id="UP000814176">
    <property type="component" value="Unassembled WGS sequence"/>
</dbReference>
<dbReference type="GeneID" id="71998510"/>
<dbReference type="EMBL" id="JADCUA010000028">
    <property type="protein sequence ID" value="KAH9831021.1"/>
    <property type="molecule type" value="Genomic_DNA"/>
</dbReference>
<proteinExistence type="predicted"/>